<dbReference type="InterPro" id="IPR050330">
    <property type="entry name" value="Bact_OuterMem_StrucFunc"/>
</dbReference>
<evidence type="ECO:0000256" key="1">
    <source>
        <dbReference type="ARBA" id="ARBA00004442"/>
    </source>
</evidence>
<comment type="subcellular location">
    <subcellularLocation>
        <location evidence="1">Cell outer membrane</location>
    </subcellularLocation>
</comment>
<protein>
    <recommendedName>
        <fullName evidence="7">OmpA-like domain-containing protein</fullName>
    </recommendedName>
</protein>
<comment type="caution">
    <text evidence="8">The sequence shown here is derived from an EMBL/GenBank/DDBJ whole genome shotgun (WGS) entry which is preliminary data.</text>
</comment>
<feature type="signal peptide" evidence="6">
    <location>
        <begin position="1"/>
        <end position="23"/>
    </location>
</feature>
<evidence type="ECO:0000313" key="8">
    <source>
        <dbReference type="EMBL" id="KGE89869.1"/>
    </source>
</evidence>
<dbReference type="PANTHER" id="PTHR30329:SF21">
    <property type="entry name" value="LIPOPROTEIN YIAD-RELATED"/>
    <property type="match status" value="1"/>
</dbReference>
<organism evidence="8 9">
    <name type="scientific">Phaeodactylibacter xiamenensis</name>
    <dbReference type="NCBI Taxonomy" id="1524460"/>
    <lineage>
        <taxon>Bacteria</taxon>
        <taxon>Pseudomonadati</taxon>
        <taxon>Bacteroidota</taxon>
        <taxon>Saprospiria</taxon>
        <taxon>Saprospirales</taxon>
        <taxon>Haliscomenobacteraceae</taxon>
        <taxon>Phaeodactylibacter</taxon>
    </lineage>
</organism>
<dbReference type="RefSeq" id="WP_052515670.1">
    <property type="nucleotide sequence ID" value="NZ_JBKAGJ010000014.1"/>
</dbReference>
<dbReference type="InterPro" id="IPR036737">
    <property type="entry name" value="OmpA-like_sf"/>
</dbReference>
<evidence type="ECO:0000259" key="7">
    <source>
        <dbReference type="PROSITE" id="PS51123"/>
    </source>
</evidence>
<feature type="chain" id="PRO_5001940183" description="OmpA-like domain-containing protein" evidence="6">
    <location>
        <begin position="24"/>
        <end position="401"/>
    </location>
</feature>
<sequence length="401" mass="44686">MRKQHFLSLVLLLSSIVSGTSQGAIYLNNPSFEDFPRHSHPPTGWQDCGFPGESPPDTQPSGDFAVTYPATDGSTYLGMVVRDNETYEAVTQKLSSPMKPGTCYEFSLHLARSPYYVSISRTTEQRTNFNQPVKLRIYGGFSNNCDRSVLLDETGLVKASQWMQYNFKFEPKQAYSHILIEAFYETPTLFPYNGNVLVDNASAITPIPCAEDIPEAPQELPEVEQPSEEVLTTEPIASNIPSNTPEADPEPASEPDPKPQPQEVKPPKPEPTIAGVKRSEMEKGKIITLDKLYFLADSSSITSDSRKVLNEVFEFLKTNKDVAIEIGGHTNDLPPDDYCFKLSTARAKSVAEYLINRGINRDRLEYKGYGKTKPIASNKTAYGRKRNQRVEIKILDISSDG</sequence>
<evidence type="ECO:0000256" key="4">
    <source>
        <dbReference type="PROSITE-ProRule" id="PRU00473"/>
    </source>
</evidence>
<dbReference type="Pfam" id="PF00691">
    <property type="entry name" value="OmpA"/>
    <property type="match status" value="1"/>
</dbReference>
<dbReference type="Proteomes" id="UP000029736">
    <property type="component" value="Unassembled WGS sequence"/>
</dbReference>
<dbReference type="PANTHER" id="PTHR30329">
    <property type="entry name" value="STATOR ELEMENT OF FLAGELLAR MOTOR COMPLEX"/>
    <property type="match status" value="1"/>
</dbReference>
<reference evidence="8 9" key="1">
    <citation type="journal article" date="2014" name="Int. J. Syst. Evol. Microbiol.">
        <title>Phaeodactylibacter xiamenensis gen. nov., sp. nov., a member of the family Saprospiraceae isolated from the marine alga Phaeodactylum tricornutum.</title>
        <authorList>
            <person name="Chen Z.Jr."/>
            <person name="Lei X."/>
            <person name="Lai Q."/>
            <person name="Li Y."/>
            <person name="Zhang B."/>
            <person name="Zhang J."/>
            <person name="Zhang H."/>
            <person name="Yang L."/>
            <person name="Zheng W."/>
            <person name="Tian Y."/>
            <person name="Yu Z."/>
            <person name="Xu H.Jr."/>
            <person name="Zheng T."/>
        </authorList>
    </citation>
    <scope>NUCLEOTIDE SEQUENCE [LARGE SCALE GENOMIC DNA]</scope>
    <source>
        <strain evidence="8 9">KD52</strain>
    </source>
</reference>
<dbReference type="Gene3D" id="3.30.1330.60">
    <property type="entry name" value="OmpA-like domain"/>
    <property type="match status" value="1"/>
</dbReference>
<dbReference type="OrthoDB" id="1489312at2"/>
<dbReference type="PROSITE" id="PS51123">
    <property type="entry name" value="OMPA_2"/>
    <property type="match status" value="1"/>
</dbReference>
<dbReference type="PRINTS" id="PR01021">
    <property type="entry name" value="OMPADOMAIN"/>
</dbReference>
<keyword evidence="9" id="KW-1185">Reference proteome</keyword>
<dbReference type="SUPFAM" id="SSF103088">
    <property type="entry name" value="OmpA-like"/>
    <property type="match status" value="1"/>
</dbReference>
<dbReference type="InterPro" id="IPR006664">
    <property type="entry name" value="OMP_bac"/>
</dbReference>
<evidence type="ECO:0000256" key="5">
    <source>
        <dbReference type="SAM" id="MobiDB-lite"/>
    </source>
</evidence>
<proteinExistence type="predicted"/>
<feature type="domain" description="OmpA-like" evidence="7">
    <location>
        <begin position="281"/>
        <end position="398"/>
    </location>
</feature>
<evidence type="ECO:0000256" key="6">
    <source>
        <dbReference type="SAM" id="SignalP"/>
    </source>
</evidence>
<dbReference type="EMBL" id="JPOS01000002">
    <property type="protein sequence ID" value="KGE89869.1"/>
    <property type="molecule type" value="Genomic_DNA"/>
</dbReference>
<dbReference type="CDD" id="cd07185">
    <property type="entry name" value="OmpA_C-like"/>
    <property type="match status" value="1"/>
</dbReference>
<name>A0A098SBL5_9BACT</name>
<feature type="region of interest" description="Disordered" evidence="5">
    <location>
        <begin position="219"/>
        <end position="279"/>
    </location>
</feature>
<evidence type="ECO:0000256" key="2">
    <source>
        <dbReference type="ARBA" id="ARBA00023136"/>
    </source>
</evidence>
<keyword evidence="3" id="KW-0998">Cell outer membrane</keyword>
<evidence type="ECO:0000256" key="3">
    <source>
        <dbReference type="ARBA" id="ARBA00023237"/>
    </source>
</evidence>
<accession>A0A098SBL5</accession>
<dbReference type="STRING" id="1524460.IX84_00750"/>
<dbReference type="AlphaFoldDB" id="A0A098SBL5"/>
<dbReference type="InterPro" id="IPR006665">
    <property type="entry name" value="OmpA-like"/>
</dbReference>
<dbReference type="Gene3D" id="2.60.120.260">
    <property type="entry name" value="Galactose-binding domain-like"/>
    <property type="match status" value="1"/>
</dbReference>
<dbReference type="PRINTS" id="PR01023">
    <property type="entry name" value="NAFLGMOTY"/>
</dbReference>
<dbReference type="GO" id="GO:0009279">
    <property type="term" value="C:cell outer membrane"/>
    <property type="evidence" value="ECO:0007669"/>
    <property type="project" value="UniProtKB-SubCell"/>
</dbReference>
<keyword evidence="2 4" id="KW-0472">Membrane</keyword>
<gene>
    <name evidence="8" type="ORF">IX84_00750</name>
</gene>
<evidence type="ECO:0000313" key="9">
    <source>
        <dbReference type="Proteomes" id="UP000029736"/>
    </source>
</evidence>
<keyword evidence="6" id="KW-0732">Signal</keyword>
<feature type="compositionally biased region" description="Polar residues" evidence="5">
    <location>
        <begin position="235"/>
        <end position="244"/>
    </location>
</feature>